<dbReference type="Proteomes" id="UP001550853">
    <property type="component" value="Unassembled WGS sequence"/>
</dbReference>
<name>A0ABV2Z4I4_9ACTN</name>
<sequence>MSSARALLTAEEFAAVAGTVQRNNPGMAFDVAEAITEEALKFEAACAHRPQARLKPSRVVDEGWHALILHTKVKARLAERLGVFVHHVPEPPYTSRHDADALLRTQNAIKQAGFPVDPLMWTGPSDNTIPVAADCEHSPPGPFGSGNGECSSTGAELALTNWARPAPSGACPYGKEHA</sequence>
<reference evidence="1 2" key="1">
    <citation type="submission" date="2024-06" db="EMBL/GenBank/DDBJ databases">
        <title>The Natural Products Discovery Center: Release of the First 8490 Sequenced Strains for Exploring Actinobacteria Biosynthetic Diversity.</title>
        <authorList>
            <person name="Kalkreuter E."/>
            <person name="Kautsar S.A."/>
            <person name="Yang D."/>
            <person name="Bader C.D."/>
            <person name="Teijaro C.N."/>
            <person name="Fluegel L."/>
            <person name="Davis C.M."/>
            <person name="Simpson J.R."/>
            <person name="Lauterbach L."/>
            <person name="Steele A.D."/>
            <person name="Gui C."/>
            <person name="Meng S."/>
            <person name="Li G."/>
            <person name="Viehrig K."/>
            <person name="Ye F."/>
            <person name="Su P."/>
            <person name="Kiefer A.F."/>
            <person name="Nichols A."/>
            <person name="Cepeda A.J."/>
            <person name="Yan W."/>
            <person name="Fan B."/>
            <person name="Jiang Y."/>
            <person name="Adhikari A."/>
            <person name="Zheng C.-J."/>
            <person name="Schuster L."/>
            <person name="Cowan T.M."/>
            <person name="Smanski M.J."/>
            <person name="Chevrette M.G."/>
            <person name="De Carvalho L.P.S."/>
            <person name="Shen B."/>
        </authorList>
    </citation>
    <scope>NUCLEOTIDE SEQUENCE [LARGE SCALE GENOMIC DNA]</scope>
    <source>
        <strain evidence="1 2">NPDC033039</strain>
    </source>
</reference>
<gene>
    <name evidence="1" type="ORF">AB0E61_22755</name>
</gene>
<dbReference type="RefSeq" id="WP_245654962.1">
    <property type="nucleotide sequence ID" value="NZ_JBEZVI010000020.1"/>
</dbReference>
<proteinExistence type="predicted"/>
<comment type="caution">
    <text evidence="1">The sequence shown here is derived from an EMBL/GenBank/DDBJ whole genome shotgun (WGS) entry which is preliminary data.</text>
</comment>
<protein>
    <submittedName>
        <fullName evidence="1">Uncharacterized protein</fullName>
    </submittedName>
</protein>
<evidence type="ECO:0000313" key="1">
    <source>
        <dbReference type="EMBL" id="MEU3712900.1"/>
    </source>
</evidence>
<dbReference type="EMBL" id="JBEZVI010000020">
    <property type="protein sequence ID" value="MEU3712900.1"/>
    <property type="molecule type" value="Genomic_DNA"/>
</dbReference>
<keyword evidence="2" id="KW-1185">Reference proteome</keyword>
<organism evidence="1 2">
    <name type="scientific">Streptomyces catenulae</name>
    <dbReference type="NCBI Taxonomy" id="66875"/>
    <lineage>
        <taxon>Bacteria</taxon>
        <taxon>Bacillati</taxon>
        <taxon>Actinomycetota</taxon>
        <taxon>Actinomycetes</taxon>
        <taxon>Kitasatosporales</taxon>
        <taxon>Streptomycetaceae</taxon>
        <taxon>Streptomyces</taxon>
    </lineage>
</organism>
<accession>A0ABV2Z4I4</accession>
<evidence type="ECO:0000313" key="2">
    <source>
        <dbReference type="Proteomes" id="UP001550853"/>
    </source>
</evidence>